<evidence type="ECO:0000313" key="1">
    <source>
        <dbReference type="EMBL" id="WEU40493.1"/>
    </source>
</evidence>
<dbReference type="SUPFAM" id="SSF82784">
    <property type="entry name" value="OsmC-like"/>
    <property type="match status" value="1"/>
</dbReference>
<dbReference type="Pfam" id="PF02566">
    <property type="entry name" value="OsmC"/>
    <property type="match status" value="1"/>
</dbReference>
<gene>
    <name evidence="1" type="ORF">OdinLCB4_000745</name>
</gene>
<organism evidence="1 2">
    <name type="scientific">Odinarchaeota yellowstonii (strain LCB_4)</name>
    <dbReference type="NCBI Taxonomy" id="1841599"/>
    <lineage>
        <taxon>Archaea</taxon>
        <taxon>Promethearchaeati</taxon>
        <taxon>Candidatus Odinarchaeota</taxon>
        <taxon>Candidatus Odinarchaeia</taxon>
        <taxon>Candidatus Odinarchaeales</taxon>
        <taxon>Candidatus Odinarchaeaceae</taxon>
        <taxon>Candidatus Odinarchaeum</taxon>
    </lineage>
</organism>
<evidence type="ECO:0000313" key="2">
    <source>
        <dbReference type="Proteomes" id="UP000186851"/>
    </source>
</evidence>
<dbReference type="InterPro" id="IPR036102">
    <property type="entry name" value="OsmC/Ohrsf"/>
</dbReference>
<protein>
    <submittedName>
        <fullName evidence="1">OsmC family protein</fullName>
    </submittedName>
</protein>
<reference evidence="1" key="2">
    <citation type="journal article" date="2022" name="Nat. Microbiol.">
        <title>A closed Candidatus Odinarchaeum chromosome exposes Asgard archaeal viruses.</title>
        <authorList>
            <person name="Tamarit D."/>
            <person name="Caceres E.F."/>
            <person name="Krupovic M."/>
            <person name="Nijland R."/>
            <person name="Eme L."/>
            <person name="Robinson N.P."/>
            <person name="Ettema T.J.G."/>
        </authorList>
    </citation>
    <scope>NUCLEOTIDE SEQUENCE</scope>
    <source>
        <strain evidence="1">LCB_4</strain>
    </source>
</reference>
<reference evidence="1" key="1">
    <citation type="journal article" date="2017" name="Nature">
        <title>Asgard archaea illuminate the origin of eukaryotic cellular complexity.</title>
        <authorList>
            <person name="Zaremba-Niedzwiedzka K."/>
            <person name="Caceres E.F."/>
            <person name="Saw J.H."/>
            <person name="Backstrom D."/>
            <person name="Juzokaite L."/>
            <person name="Vancaester E."/>
            <person name="Seitz K.W."/>
            <person name="Anantharaman K."/>
            <person name="Starnawski P."/>
            <person name="Kjeldsen K.U."/>
            <person name="Scott M.B."/>
            <person name="Nunoura T."/>
            <person name="Banfield J.F."/>
            <person name="Schramm A."/>
            <person name="Baker B.J."/>
            <person name="Spang A."/>
            <person name="Ettema T.J.G."/>
        </authorList>
    </citation>
    <scope>NUCLEOTIDE SEQUENCE</scope>
    <source>
        <strain evidence="1">LCB_4</strain>
    </source>
</reference>
<dbReference type="InterPro" id="IPR015946">
    <property type="entry name" value="KH_dom-like_a/b"/>
</dbReference>
<accession>A0AAF0IB85</accession>
<dbReference type="Gene3D" id="3.30.300.20">
    <property type="match status" value="1"/>
</dbReference>
<name>A0AAF0IB85_ODILC</name>
<dbReference type="KEGG" id="oyw:OdinLCB4_000745"/>
<sequence length="144" mass="16588">MSEKLAYNVKVEWDKRTGGQAYFNRNPVLKFDMATEFGGEGRYYCSDEVFLAAVSGCLLETYLYISRKLRLNLKDLYVTAKSLVQSSRDGYNIKELSFHFDITGVKGQEEKLKNCLELAIYYCHLTRALNPQIKIVYTDNINTV</sequence>
<dbReference type="AlphaFoldDB" id="A0AAF0IB85"/>
<proteinExistence type="predicted"/>
<dbReference type="InterPro" id="IPR003718">
    <property type="entry name" value="OsmC/Ohr_fam"/>
</dbReference>
<dbReference type="Proteomes" id="UP000186851">
    <property type="component" value="Chromosome"/>
</dbReference>
<dbReference type="EMBL" id="CP091871">
    <property type="protein sequence ID" value="WEU40493.1"/>
    <property type="molecule type" value="Genomic_DNA"/>
</dbReference>